<sequence length="226" mass="24977">MNTAFEFETESTKISHEKFDVMVSGQVVGTITHQIRHFLDSGALHIASGKLVIEHASRQSFTDLAAFTEFSYTTASNTPAPWQLPIFDFRIPKALQGLGVARFIWHLISQAIPPDLRLQIRVQGALSQQNATQRRDALFKDVCGMSTAQQGATFEASALNFSGPLTDPWQEARAKFQPVPIQISRLSTSAQSYQGRACRSKSLPALGADRPGHGENRQFRLLHGLD</sequence>
<evidence type="ECO:0000313" key="1">
    <source>
        <dbReference type="EMBL" id="KGG87400.1"/>
    </source>
</evidence>
<dbReference type="EMBL" id="AWTN01000108">
    <property type="protein sequence ID" value="KGG87400.1"/>
    <property type="molecule type" value="Genomic_DNA"/>
</dbReference>
<dbReference type="RefSeq" id="WP_034381956.1">
    <property type="nucleotide sequence ID" value="NZ_AWTN01000108.1"/>
</dbReference>
<proteinExistence type="predicted"/>
<comment type="caution">
    <text evidence="1">The sequence shown here is derived from an EMBL/GenBank/DDBJ whole genome shotgun (WGS) entry which is preliminary data.</text>
</comment>
<gene>
    <name evidence="1" type="ORF">P245_20265</name>
</gene>
<dbReference type="Proteomes" id="UP000029567">
    <property type="component" value="Unassembled WGS sequence"/>
</dbReference>
<name>A0A0E3BGD0_9BURK</name>
<organism evidence="1 2">
    <name type="scientific">Comamonas thiooxydans</name>
    <dbReference type="NCBI Taxonomy" id="363952"/>
    <lineage>
        <taxon>Bacteria</taxon>
        <taxon>Pseudomonadati</taxon>
        <taxon>Pseudomonadota</taxon>
        <taxon>Betaproteobacteria</taxon>
        <taxon>Burkholderiales</taxon>
        <taxon>Comamonadaceae</taxon>
        <taxon>Comamonas</taxon>
    </lineage>
</organism>
<evidence type="ECO:0000313" key="2">
    <source>
        <dbReference type="Proteomes" id="UP000029567"/>
    </source>
</evidence>
<accession>A0A0E3BGD0</accession>
<reference evidence="1 2" key="1">
    <citation type="submission" date="2013-09" db="EMBL/GenBank/DDBJ databases">
        <title>High correlation between genotypes and phenotypes of environmental bacteria Comamonas testosteroni strains.</title>
        <authorList>
            <person name="Liu L."/>
            <person name="Zhu W."/>
            <person name="Xia X."/>
            <person name="Xu B."/>
            <person name="Luo M."/>
            <person name="Wang G."/>
        </authorList>
    </citation>
    <scope>NUCLEOTIDE SEQUENCE [LARGE SCALE GENOMIC DNA]</scope>
    <source>
        <strain evidence="1 2">JL14</strain>
    </source>
</reference>
<protein>
    <submittedName>
        <fullName evidence="1">Uncharacterized protein</fullName>
    </submittedName>
</protein>
<dbReference type="AlphaFoldDB" id="A0A0E3BGD0"/>